<evidence type="ECO:0000259" key="6">
    <source>
        <dbReference type="PROSITE" id="PS50977"/>
    </source>
</evidence>
<dbReference type="GO" id="GO:0003700">
    <property type="term" value="F:DNA-binding transcription factor activity"/>
    <property type="evidence" value="ECO:0007669"/>
    <property type="project" value="TreeGrafter"/>
</dbReference>
<evidence type="ECO:0000256" key="1">
    <source>
        <dbReference type="ARBA" id="ARBA00023015"/>
    </source>
</evidence>
<dbReference type="InterPro" id="IPR001647">
    <property type="entry name" value="HTH_TetR"/>
</dbReference>
<feature type="region of interest" description="Disordered" evidence="5">
    <location>
        <begin position="1"/>
        <end position="28"/>
    </location>
</feature>
<dbReference type="Pfam" id="PF00440">
    <property type="entry name" value="TetR_N"/>
    <property type="match status" value="1"/>
</dbReference>
<feature type="domain" description="HTH tetR-type" evidence="6">
    <location>
        <begin position="28"/>
        <end position="88"/>
    </location>
</feature>
<dbReference type="AlphaFoldDB" id="A0A4V1CMT0"/>
<dbReference type="Proteomes" id="UP000296469">
    <property type="component" value="Chromosome"/>
</dbReference>
<organism evidence="7 8">
    <name type="scientific">Cellulomonas shaoxiangyii</name>
    <dbReference type="NCBI Taxonomy" id="2566013"/>
    <lineage>
        <taxon>Bacteria</taxon>
        <taxon>Bacillati</taxon>
        <taxon>Actinomycetota</taxon>
        <taxon>Actinomycetes</taxon>
        <taxon>Micrococcales</taxon>
        <taxon>Cellulomonadaceae</taxon>
        <taxon>Cellulomonas</taxon>
    </lineage>
</organism>
<dbReference type="SUPFAM" id="SSF46689">
    <property type="entry name" value="Homeodomain-like"/>
    <property type="match status" value="1"/>
</dbReference>
<keyword evidence="3" id="KW-0804">Transcription</keyword>
<evidence type="ECO:0000313" key="8">
    <source>
        <dbReference type="Proteomes" id="UP000296469"/>
    </source>
</evidence>
<reference evidence="7 8" key="1">
    <citation type="submission" date="2019-04" db="EMBL/GenBank/DDBJ databases">
        <title>Isolation and identification of Cellulomonas shaoxiangyii sp. Nov. isolated from feces of the Tibetan antelopes (Pantholops hodgsonii) in the Qinghai-Tibet plateau of China.</title>
        <authorList>
            <person name="Tian Z."/>
        </authorList>
    </citation>
    <scope>NUCLEOTIDE SEQUENCE [LARGE SCALE GENOMIC DNA]</scope>
    <source>
        <strain evidence="7 8">Z28</strain>
    </source>
</reference>
<dbReference type="KEGG" id="celz:E5225_11005"/>
<dbReference type="PANTHER" id="PTHR30055">
    <property type="entry name" value="HTH-TYPE TRANSCRIPTIONAL REGULATOR RUTR"/>
    <property type="match status" value="1"/>
</dbReference>
<keyword evidence="1" id="KW-0805">Transcription regulation</keyword>
<dbReference type="PANTHER" id="PTHR30055:SF234">
    <property type="entry name" value="HTH-TYPE TRANSCRIPTIONAL REGULATOR BETI"/>
    <property type="match status" value="1"/>
</dbReference>
<evidence type="ECO:0000256" key="2">
    <source>
        <dbReference type="ARBA" id="ARBA00023125"/>
    </source>
</evidence>
<evidence type="ECO:0000256" key="5">
    <source>
        <dbReference type="SAM" id="MobiDB-lite"/>
    </source>
</evidence>
<dbReference type="Gene3D" id="1.10.357.10">
    <property type="entry name" value="Tetracycline Repressor, domain 2"/>
    <property type="match status" value="1"/>
</dbReference>
<keyword evidence="8" id="KW-1185">Reference proteome</keyword>
<keyword evidence="2 4" id="KW-0238">DNA-binding</keyword>
<sequence>MLDDRQRDAHGARDASRAHDGPREQRRRETRRAIADAALDLFERQGVSATTCEAIADAAGIAPRTFYRHAVTKENALFVDDDAMERLVARVRAVDQTAPTVIRAIEQAYLAQIDAFDADPPEGHARVLRVRRLVLADPGLLARALALEDEHVQELTTLVLRAGDPPHVDEIRARTVVTAIGTSVRLAYDEWARRAVRGEGTSTRSLYLQVRSGLIDYFSGSADGQAS</sequence>
<name>A0A4V1CMT0_9CELL</name>
<evidence type="ECO:0000256" key="4">
    <source>
        <dbReference type="PROSITE-ProRule" id="PRU00335"/>
    </source>
</evidence>
<accession>A0A4V1CMT0</accession>
<gene>
    <name evidence="7" type="ORF">E5225_11005</name>
</gene>
<dbReference type="InterPro" id="IPR009057">
    <property type="entry name" value="Homeodomain-like_sf"/>
</dbReference>
<dbReference type="InterPro" id="IPR050109">
    <property type="entry name" value="HTH-type_TetR-like_transc_reg"/>
</dbReference>
<dbReference type="PROSITE" id="PS50977">
    <property type="entry name" value="HTH_TETR_2"/>
    <property type="match status" value="1"/>
</dbReference>
<protein>
    <submittedName>
        <fullName evidence="7">TetR/AcrR family transcriptional regulator</fullName>
    </submittedName>
</protein>
<evidence type="ECO:0000313" key="7">
    <source>
        <dbReference type="EMBL" id="QCB94015.1"/>
    </source>
</evidence>
<dbReference type="GO" id="GO:0000976">
    <property type="term" value="F:transcription cis-regulatory region binding"/>
    <property type="evidence" value="ECO:0007669"/>
    <property type="project" value="TreeGrafter"/>
</dbReference>
<feature type="DNA-binding region" description="H-T-H motif" evidence="4">
    <location>
        <begin position="51"/>
        <end position="70"/>
    </location>
</feature>
<dbReference type="OrthoDB" id="3235020at2"/>
<dbReference type="RefSeq" id="WP_135972722.1">
    <property type="nucleotide sequence ID" value="NZ_CP039291.1"/>
</dbReference>
<proteinExistence type="predicted"/>
<dbReference type="EMBL" id="CP039291">
    <property type="protein sequence ID" value="QCB94015.1"/>
    <property type="molecule type" value="Genomic_DNA"/>
</dbReference>
<dbReference type="PRINTS" id="PR00455">
    <property type="entry name" value="HTHTETR"/>
</dbReference>
<evidence type="ECO:0000256" key="3">
    <source>
        <dbReference type="ARBA" id="ARBA00023163"/>
    </source>
</evidence>